<reference evidence="2 3" key="1">
    <citation type="journal article" date="2012" name="Stand. Genomic Sci.">
        <title>Complete genome sequence of the facultatively chemolithoautotrophic and methylotrophic alpha Proteobacterium Starkeya novella type strain (ATCC 8093(T)).</title>
        <authorList>
            <person name="Kappler U."/>
            <person name="Davenport K."/>
            <person name="Beatson S."/>
            <person name="Lucas S."/>
            <person name="Lapidus A."/>
            <person name="Copeland A."/>
            <person name="Berry K.W."/>
            <person name="Glavina Del Rio T."/>
            <person name="Hammon N."/>
            <person name="Dalin E."/>
            <person name="Tice H."/>
            <person name="Pitluck S."/>
            <person name="Richardson P."/>
            <person name="Bruce D."/>
            <person name="Goodwin L.A."/>
            <person name="Han C."/>
            <person name="Tapia R."/>
            <person name="Detter J.C."/>
            <person name="Chang Y.J."/>
            <person name="Jeffries C.D."/>
            <person name="Land M."/>
            <person name="Hauser L."/>
            <person name="Kyrpides N.C."/>
            <person name="Goker M."/>
            <person name="Ivanova N."/>
            <person name="Klenk H.P."/>
            <person name="Woyke T."/>
        </authorList>
    </citation>
    <scope>NUCLEOTIDE SEQUENCE [LARGE SCALE GENOMIC DNA]</scope>
    <source>
        <strain evidence="3">ATCC 8093 / DSM 506 / JCM 20403 / CCM 1077 / IAM 12100 / NBRC 12443 / NCIMB 10456</strain>
    </source>
</reference>
<dbReference type="InterPro" id="IPR003772">
    <property type="entry name" value="YceD"/>
</dbReference>
<dbReference type="OrthoDB" id="8443793at2"/>
<dbReference type="eggNOG" id="COG1399">
    <property type="taxonomic scope" value="Bacteria"/>
</dbReference>
<dbReference type="AlphaFoldDB" id="D7AAG5"/>
<evidence type="ECO:0000313" key="2">
    <source>
        <dbReference type="EMBL" id="ADH88968.1"/>
    </source>
</evidence>
<name>D7AAG5_ANCN5</name>
<dbReference type="KEGG" id="sno:Snov_1663"/>
<organism evidence="2 3">
    <name type="scientific">Ancylobacter novellus (strain ATCC 8093 / DSM 506 / JCM 20403 / CCM 1077 / IAM 12100 / NBRC 12443 / NCIMB 10456)</name>
    <name type="common">Starkeya novella</name>
    <dbReference type="NCBI Taxonomy" id="639283"/>
    <lineage>
        <taxon>Bacteria</taxon>
        <taxon>Pseudomonadati</taxon>
        <taxon>Pseudomonadota</taxon>
        <taxon>Alphaproteobacteria</taxon>
        <taxon>Hyphomicrobiales</taxon>
        <taxon>Xanthobacteraceae</taxon>
        <taxon>Ancylobacter</taxon>
    </lineage>
</organism>
<evidence type="ECO:0000256" key="1">
    <source>
        <dbReference type="SAM" id="MobiDB-lite"/>
    </source>
</evidence>
<dbReference type="HOGENOM" id="CLU_088841_0_0_5"/>
<evidence type="ECO:0008006" key="4">
    <source>
        <dbReference type="Google" id="ProtNLM"/>
    </source>
</evidence>
<proteinExistence type="predicted"/>
<accession>D7AAG5</accession>
<evidence type="ECO:0000313" key="3">
    <source>
        <dbReference type="Proteomes" id="UP000006633"/>
    </source>
</evidence>
<gene>
    <name evidence="2" type="ordered locus">Snov_1663</name>
</gene>
<dbReference type="STRING" id="639283.Snov_1663"/>
<sequence length="183" mass="18779">MTDASPDTSPLSQPILVASLPDDGLTVKIAPDAQVRAALAEDFGIPGIPALTAQVTLVPGRKGSVHVTGHIDAVVTQTCVVTLEDFDAPVSEDIDLTFAPEDQLPEVRPGAEIDVTELDIPDPLVDGTVDVGAVVAEFLALGLDPYPRKPGAAFKGPDEPGPEQASPFAALSRLRGGGGEGAK</sequence>
<protein>
    <recommendedName>
        <fullName evidence="4">DUF177 domain-containing protein</fullName>
    </recommendedName>
</protein>
<dbReference type="Proteomes" id="UP000006633">
    <property type="component" value="Chromosome"/>
</dbReference>
<feature type="region of interest" description="Disordered" evidence="1">
    <location>
        <begin position="147"/>
        <end position="167"/>
    </location>
</feature>
<dbReference type="RefSeq" id="WP_013166472.1">
    <property type="nucleotide sequence ID" value="NC_014217.1"/>
</dbReference>
<dbReference type="Pfam" id="PF02620">
    <property type="entry name" value="YceD"/>
    <property type="match status" value="1"/>
</dbReference>
<dbReference type="EMBL" id="CP002026">
    <property type="protein sequence ID" value="ADH88968.1"/>
    <property type="molecule type" value="Genomic_DNA"/>
</dbReference>
<keyword evidence="3" id="KW-1185">Reference proteome</keyword>